<dbReference type="PROSITE" id="PS50245">
    <property type="entry name" value="CAP_GLY_2"/>
    <property type="match status" value="1"/>
</dbReference>
<gene>
    <name evidence="4" type="ORF">OFLC_LOCUS12723</name>
</gene>
<reference evidence="6" key="1">
    <citation type="submission" date="2016-06" db="UniProtKB">
        <authorList>
            <consortium name="WormBaseParasite"/>
        </authorList>
    </citation>
    <scope>IDENTIFICATION</scope>
</reference>
<dbReference type="InterPro" id="IPR036859">
    <property type="entry name" value="CAP-Gly_dom_sf"/>
</dbReference>
<feature type="domain" description="CAP-Gly" evidence="3">
    <location>
        <begin position="22"/>
        <end position="64"/>
    </location>
</feature>
<evidence type="ECO:0000313" key="6">
    <source>
        <dbReference type="WBParaSite" id="OFLC_0001272401-mRNA-1"/>
    </source>
</evidence>
<sequence length="370" mass="41858">MSFKIGARVETEKGRGVVEFYGETEFAEGTWVGVNLDEPNGKHDGTVKGMRYFECEPNHGIFLKANQVRLESRGKSGMRLPTSIRKDVRSKISPVTSPKMTPSSSTEKLKTMSGITGPSAKKQSKEDMRESTGRLGGQSLSQTTMEESFNASQKSQSHTDETPLKSSGIPKKSSIVSKLGSVLSATNAEGKAIAESLPLSVPLPPDMDERSELEWLRIQHKDLSEKLESLRIKRKEDHIKLVEFERNRIQLESLLQFRAKILEEQTSLQRKLQEKEKELRDVLDSKGNENDSLAEIEERLELITIEKEMAEEKVDILQAEVEAEKQRVQELEVELDLLRSEMEQAGDGSFQACLHQRLYCNQWSSEIEQY</sequence>
<dbReference type="Gene3D" id="2.30.30.190">
    <property type="entry name" value="CAP Gly-rich-like domain"/>
    <property type="match status" value="1"/>
</dbReference>
<feature type="region of interest" description="Disordered" evidence="2">
    <location>
        <begin position="81"/>
        <end position="171"/>
    </location>
</feature>
<name>A0A183HZ11_9BILA</name>
<keyword evidence="5" id="KW-1185">Reference proteome</keyword>
<dbReference type="STRING" id="387005.A0A183HZ11"/>
<evidence type="ECO:0000256" key="1">
    <source>
        <dbReference type="SAM" id="Coils"/>
    </source>
</evidence>
<dbReference type="WBParaSite" id="OFLC_0001272401-mRNA-1">
    <property type="protein sequence ID" value="OFLC_0001272401-mRNA-1"/>
    <property type="gene ID" value="OFLC_0001272401"/>
</dbReference>
<feature type="compositionally biased region" description="Polar residues" evidence="2">
    <location>
        <begin position="93"/>
        <end position="106"/>
    </location>
</feature>
<accession>A0A183HZ11</accession>
<dbReference type="InterPro" id="IPR000938">
    <property type="entry name" value="CAP-Gly_domain"/>
</dbReference>
<dbReference type="AlphaFoldDB" id="A0A183HZ11"/>
<proteinExistence type="predicted"/>
<feature type="coiled-coil region" evidence="1">
    <location>
        <begin position="258"/>
        <end position="348"/>
    </location>
</feature>
<dbReference type="PANTHER" id="PTHR18916">
    <property type="entry name" value="DYNACTIN 1-RELATED MICROTUBULE-BINDING"/>
    <property type="match status" value="1"/>
</dbReference>
<dbReference type="SMART" id="SM01052">
    <property type="entry name" value="CAP_GLY"/>
    <property type="match status" value="1"/>
</dbReference>
<dbReference type="PROSITE" id="PS00845">
    <property type="entry name" value="CAP_GLY_1"/>
    <property type="match status" value="1"/>
</dbReference>
<dbReference type="SUPFAM" id="SSF74924">
    <property type="entry name" value="Cap-Gly domain"/>
    <property type="match status" value="1"/>
</dbReference>
<feature type="compositionally biased region" description="Polar residues" evidence="2">
    <location>
        <begin position="138"/>
        <end position="156"/>
    </location>
</feature>
<evidence type="ECO:0000256" key="2">
    <source>
        <dbReference type="SAM" id="MobiDB-lite"/>
    </source>
</evidence>
<reference evidence="4 5" key="2">
    <citation type="submission" date="2018-11" db="EMBL/GenBank/DDBJ databases">
        <authorList>
            <consortium name="Pathogen Informatics"/>
        </authorList>
    </citation>
    <scope>NUCLEOTIDE SEQUENCE [LARGE SCALE GENOMIC DNA]</scope>
</reference>
<dbReference type="Proteomes" id="UP000267606">
    <property type="component" value="Unassembled WGS sequence"/>
</dbReference>
<organism evidence="6">
    <name type="scientific">Onchocerca flexuosa</name>
    <dbReference type="NCBI Taxonomy" id="387005"/>
    <lineage>
        <taxon>Eukaryota</taxon>
        <taxon>Metazoa</taxon>
        <taxon>Ecdysozoa</taxon>
        <taxon>Nematoda</taxon>
        <taxon>Chromadorea</taxon>
        <taxon>Rhabditida</taxon>
        <taxon>Spirurina</taxon>
        <taxon>Spiruromorpha</taxon>
        <taxon>Filarioidea</taxon>
        <taxon>Onchocercidae</taxon>
        <taxon>Onchocerca</taxon>
    </lineage>
</organism>
<feature type="compositionally biased region" description="Basic and acidic residues" evidence="2">
    <location>
        <begin position="123"/>
        <end position="132"/>
    </location>
</feature>
<dbReference type="EMBL" id="UZAJ01039914">
    <property type="protein sequence ID" value="VDP12005.1"/>
    <property type="molecule type" value="Genomic_DNA"/>
</dbReference>
<keyword evidence="1" id="KW-0175">Coiled coil</keyword>
<evidence type="ECO:0000259" key="3">
    <source>
        <dbReference type="PROSITE" id="PS50245"/>
    </source>
</evidence>
<evidence type="ECO:0000313" key="4">
    <source>
        <dbReference type="EMBL" id="VDP12005.1"/>
    </source>
</evidence>
<protein>
    <submittedName>
        <fullName evidence="6">CAP-Gly domain-containing protein</fullName>
    </submittedName>
</protein>
<evidence type="ECO:0000313" key="5">
    <source>
        <dbReference type="Proteomes" id="UP000267606"/>
    </source>
</evidence>
<dbReference type="Pfam" id="PF01302">
    <property type="entry name" value="CAP_GLY"/>
    <property type="match status" value="1"/>
</dbReference>